<protein>
    <submittedName>
        <fullName evidence="1">Uncharacterized protein</fullName>
    </submittedName>
</protein>
<name>A0A1B5L5V7_USTVR</name>
<evidence type="ECO:0000313" key="2">
    <source>
        <dbReference type="Proteomes" id="UP000054053"/>
    </source>
</evidence>
<gene>
    <name evidence="1" type="ORF">UVI_02012390</name>
</gene>
<sequence length="66" mass="7520">MEHVVRHLFAVLELKAKETGCKVIWTMVWARSTSRGCREGHKGQPEVLRDSEDSSFVLLRFGPCFG</sequence>
<dbReference type="EMBL" id="BBTG02000005">
    <property type="protein sequence ID" value="GAO18566.1"/>
    <property type="molecule type" value="Genomic_DNA"/>
</dbReference>
<dbReference type="AlphaFoldDB" id="A0A1B5L5V7"/>
<organism evidence="1 2">
    <name type="scientific">Ustilaginoidea virens</name>
    <name type="common">Rice false smut fungus</name>
    <name type="synonym">Villosiclava virens</name>
    <dbReference type="NCBI Taxonomy" id="1159556"/>
    <lineage>
        <taxon>Eukaryota</taxon>
        <taxon>Fungi</taxon>
        <taxon>Dikarya</taxon>
        <taxon>Ascomycota</taxon>
        <taxon>Pezizomycotina</taxon>
        <taxon>Sordariomycetes</taxon>
        <taxon>Hypocreomycetidae</taxon>
        <taxon>Hypocreales</taxon>
        <taxon>Clavicipitaceae</taxon>
        <taxon>Ustilaginoidea</taxon>
    </lineage>
</organism>
<accession>A0A1B5L5V7</accession>
<comment type="caution">
    <text evidence="1">The sequence shown here is derived from an EMBL/GenBank/DDBJ whole genome shotgun (WGS) entry which is preliminary data.</text>
</comment>
<dbReference type="Proteomes" id="UP000054053">
    <property type="component" value="Unassembled WGS sequence"/>
</dbReference>
<evidence type="ECO:0000313" key="1">
    <source>
        <dbReference type="EMBL" id="GAO18566.1"/>
    </source>
</evidence>
<proteinExistence type="predicted"/>
<reference evidence="2" key="1">
    <citation type="journal article" date="2016" name="Genome Announc.">
        <title>Genome sequence of Ustilaginoidea virens IPU010, a rice pathogenic fungus causing false smut.</title>
        <authorList>
            <person name="Kumagai T."/>
            <person name="Ishii T."/>
            <person name="Terai G."/>
            <person name="Umemura M."/>
            <person name="Machida M."/>
            <person name="Asai K."/>
        </authorList>
    </citation>
    <scope>NUCLEOTIDE SEQUENCE [LARGE SCALE GENOMIC DNA]</scope>
    <source>
        <strain evidence="2">IPU010</strain>
    </source>
</reference>